<evidence type="ECO:0000313" key="3">
    <source>
        <dbReference type="EMBL" id="PGH27352.1"/>
    </source>
</evidence>
<feature type="region of interest" description="Disordered" evidence="1">
    <location>
        <begin position="262"/>
        <end position="281"/>
    </location>
</feature>
<evidence type="ECO:0000256" key="1">
    <source>
        <dbReference type="SAM" id="MobiDB-lite"/>
    </source>
</evidence>
<keyword evidence="4" id="KW-1185">Reference proteome</keyword>
<proteinExistence type="predicted"/>
<feature type="compositionally biased region" description="Acidic residues" evidence="1">
    <location>
        <begin position="262"/>
        <end position="273"/>
    </location>
</feature>
<dbReference type="PANTHER" id="PTHR38790">
    <property type="entry name" value="2EXR DOMAIN-CONTAINING PROTEIN-RELATED"/>
    <property type="match status" value="1"/>
</dbReference>
<sequence length="298" mass="35444">MSVTSLPDRALRSTHEVLSFLHLSIERRAEQRQREKSRKQHAKHLTDALKPLPTVRARSLTLPLPADSASGTKRAQRTGWQTQSRLFSMLPPELRMRIYTALFADQDIFVLKDERLRYVKWLPSKHPLLPLLLTCRRVYSEAIDLLYSHTHFNFNDYDTIVWFGSTVLPQRLNLVRFLSVQWDCICFWLPNLRVPPPYDRYTWFKVWDLIASMQGLRELRVKVWNGPRMNRQTEIDVFSPLRELKHLKVFEVELSWKLARENEDDEDENDGEDDPHVDAPYKVSRVRRDYATDDWNWN</sequence>
<dbReference type="Proteomes" id="UP000224634">
    <property type="component" value="Unassembled WGS sequence"/>
</dbReference>
<dbReference type="STRING" id="1447883.A0A2B7Z2Q8"/>
<dbReference type="EMBL" id="PDNA01000008">
    <property type="protein sequence ID" value="PGH27352.1"/>
    <property type="molecule type" value="Genomic_DNA"/>
</dbReference>
<evidence type="ECO:0000259" key="2">
    <source>
        <dbReference type="Pfam" id="PF24864"/>
    </source>
</evidence>
<reference evidence="3 4" key="1">
    <citation type="submission" date="2017-10" db="EMBL/GenBank/DDBJ databases">
        <title>Comparative genomics in systemic dimorphic fungi from Ajellomycetaceae.</title>
        <authorList>
            <person name="Munoz J.F."/>
            <person name="Mcewen J.G."/>
            <person name="Clay O.K."/>
            <person name="Cuomo C.A."/>
        </authorList>
    </citation>
    <scope>NUCLEOTIDE SEQUENCE [LARGE SCALE GENOMIC DNA]</scope>
    <source>
        <strain evidence="3 4">UAMH7299</strain>
    </source>
</reference>
<dbReference type="AlphaFoldDB" id="A0A2B7Z2Q8"/>
<gene>
    <name evidence="3" type="ORF">AJ80_01064</name>
</gene>
<protein>
    <recommendedName>
        <fullName evidence="2">DUF7730 domain-containing protein</fullName>
    </recommendedName>
</protein>
<organism evidence="3 4">
    <name type="scientific">Polytolypa hystricis (strain UAMH7299)</name>
    <dbReference type="NCBI Taxonomy" id="1447883"/>
    <lineage>
        <taxon>Eukaryota</taxon>
        <taxon>Fungi</taxon>
        <taxon>Dikarya</taxon>
        <taxon>Ascomycota</taxon>
        <taxon>Pezizomycotina</taxon>
        <taxon>Eurotiomycetes</taxon>
        <taxon>Eurotiomycetidae</taxon>
        <taxon>Onygenales</taxon>
        <taxon>Onygenales incertae sedis</taxon>
        <taxon>Polytolypa</taxon>
    </lineage>
</organism>
<dbReference type="OrthoDB" id="4757095at2759"/>
<comment type="caution">
    <text evidence="3">The sequence shown here is derived from an EMBL/GenBank/DDBJ whole genome shotgun (WGS) entry which is preliminary data.</text>
</comment>
<name>A0A2B7Z2Q8_POLH7</name>
<dbReference type="Pfam" id="PF24864">
    <property type="entry name" value="DUF7730"/>
    <property type="match status" value="1"/>
</dbReference>
<evidence type="ECO:0000313" key="4">
    <source>
        <dbReference type="Proteomes" id="UP000224634"/>
    </source>
</evidence>
<feature type="domain" description="DUF7730" evidence="2">
    <location>
        <begin position="126"/>
        <end position="264"/>
    </location>
</feature>
<dbReference type="InterPro" id="IPR056632">
    <property type="entry name" value="DUF7730"/>
</dbReference>
<accession>A0A2B7Z2Q8</accession>